<feature type="non-terminal residue" evidence="2">
    <location>
        <position position="1"/>
    </location>
</feature>
<gene>
    <name evidence="2" type="ORF">S01H1_26881</name>
</gene>
<protein>
    <recommendedName>
        <fullName evidence="1">Predicted 3'-5' exonuclease PolB-like domain-containing protein</fullName>
    </recommendedName>
</protein>
<evidence type="ECO:0000259" key="1">
    <source>
        <dbReference type="Pfam" id="PF10108"/>
    </source>
</evidence>
<name>X0UDI0_9ZZZZ</name>
<proteinExistence type="predicted"/>
<evidence type="ECO:0000313" key="2">
    <source>
        <dbReference type="EMBL" id="GAF86515.1"/>
    </source>
</evidence>
<dbReference type="Pfam" id="PF10108">
    <property type="entry name" value="DNA_pol_B_exo2"/>
    <property type="match status" value="1"/>
</dbReference>
<dbReference type="InterPro" id="IPR019288">
    <property type="entry name" value="3'-5'_exonuclease_PolB-like"/>
</dbReference>
<organism evidence="2">
    <name type="scientific">marine sediment metagenome</name>
    <dbReference type="NCBI Taxonomy" id="412755"/>
    <lineage>
        <taxon>unclassified sequences</taxon>
        <taxon>metagenomes</taxon>
        <taxon>ecological metagenomes</taxon>
    </lineage>
</organism>
<comment type="caution">
    <text evidence="2">The sequence shown here is derived from an EMBL/GenBank/DDBJ whole genome shotgun (WGS) entry which is preliminary data.</text>
</comment>
<reference evidence="2" key="1">
    <citation type="journal article" date="2014" name="Front. Microbiol.">
        <title>High frequency of phylogenetically diverse reductive dehalogenase-homologous genes in deep subseafloor sedimentary metagenomes.</title>
        <authorList>
            <person name="Kawai M."/>
            <person name="Futagami T."/>
            <person name="Toyoda A."/>
            <person name="Takaki Y."/>
            <person name="Nishi S."/>
            <person name="Hori S."/>
            <person name="Arai W."/>
            <person name="Tsubouchi T."/>
            <person name="Morono Y."/>
            <person name="Uchiyama I."/>
            <person name="Ito T."/>
            <person name="Fujiyama A."/>
            <person name="Inagaki F."/>
            <person name="Takami H."/>
        </authorList>
    </citation>
    <scope>NUCLEOTIDE SEQUENCE</scope>
    <source>
        <strain evidence="2">Expedition CK06-06</strain>
    </source>
</reference>
<sequence>ATLSGIPGKMDVDGEKVAFLWLDGKLNEIVAYN</sequence>
<accession>X0UDI0</accession>
<dbReference type="EMBL" id="BARS01016324">
    <property type="protein sequence ID" value="GAF86515.1"/>
    <property type="molecule type" value="Genomic_DNA"/>
</dbReference>
<feature type="domain" description="Predicted 3'-5' exonuclease PolB-like" evidence="1">
    <location>
        <begin position="1"/>
        <end position="33"/>
    </location>
</feature>
<dbReference type="AlphaFoldDB" id="X0UDI0"/>